<organism evidence="4 5">
    <name type="scientific">Tritrichomonas musculus</name>
    <dbReference type="NCBI Taxonomy" id="1915356"/>
    <lineage>
        <taxon>Eukaryota</taxon>
        <taxon>Metamonada</taxon>
        <taxon>Parabasalia</taxon>
        <taxon>Tritrichomonadida</taxon>
        <taxon>Tritrichomonadidae</taxon>
        <taxon>Tritrichomonas</taxon>
    </lineage>
</organism>
<comment type="caution">
    <text evidence="4">The sequence shown here is derived from an EMBL/GenBank/DDBJ whole genome shotgun (WGS) entry which is preliminary data.</text>
</comment>
<accession>A0ABR2IXE5</accession>
<evidence type="ECO:0000313" key="5">
    <source>
        <dbReference type="Proteomes" id="UP001470230"/>
    </source>
</evidence>
<dbReference type="InterPro" id="IPR027417">
    <property type="entry name" value="P-loop_NTPase"/>
</dbReference>
<dbReference type="EMBL" id="JAPFFF010000014">
    <property type="protein sequence ID" value="KAK8870159.1"/>
    <property type="molecule type" value="Genomic_DNA"/>
</dbReference>
<dbReference type="InterPro" id="IPR001806">
    <property type="entry name" value="Small_GTPase"/>
</dbReference>
<dbReference type="Pfam" id="PF00071">
    <property type="entry name" value="Ras"/>
    <property type="match status" value="1"/>
</dbReference>
<dbReference type="PROSITE" id="PS51419">
    <property type="entry name" value="RAB"/>
    <property type="match status" value="1"/>
</dbReference>
<dbReference type="SMART" id="SM00174">
    <property type="entry name" value="RHO"/>
    <property type="match status" value="1"/>
</dbReference>
<dbReference type="PROSITE" id="PS51421">
    <property type="entry name" value="RAS"/>
    <property type="match status" value="1"/>
</dbReference>
<evidence type="ECO:0000256" key="1">
    <source>
        <dbReference type="ARBA" id="ARBA00006270"/>
    </source>
</evidence>
<dbReference type="Gene3D" id="3.40.50.300">
    <property type="entry name" value="P-loop containing nucleotide triphosphate hydrolases"/>
    <property type="match status" value="1"/>
</dbReference>
<dbReference type="SMART" id="SM00177">
    <property type="entry name" value="ARF"/>
    <property type="match status" value="1"/>
</dbReference>
<protein>
    <recommendedName>
        <fullName evidence="6">Small GTP-binding protein</fullName>
    </recommendedName>
</protein>
<dbReference type="PRINTS" id="PR00449">
    <property type="entry name" value="RASTRNSFRMNG"/>
</dbReference>
<dbReference type="CDD" id="cd00154">
    <property type="entry name" value="Rab"/>
    <property type="match status" value="1"/>
</dbReference>
<dbReference type="NCBIfam" id="TIGR00231">
    <property type="entry name" value="small_GTP"/>
    <property type="match status" value="1"/>
</dbReference>
<keyword evidence="5" id="KW-1185">Reference proteome</keyword>
<dbReference type="SMART" id="SM00175">
    <property type="entry name" value="RAB"/>
    <property type="match status" value="1"/>
</dbReference>
<dbReference type="Proteomes" id="UP001470230">
    <property type="component" value="Unassembled WGS sequence"/>
</dbReference>
<dbReference type="PANTHER" id="PTHR47981:SF20">
    <property type="entry name" value="RAS-RELATED PROTEIN RAB-7A"/>
    <property type="match status" value="1"/>
</dbReference>
<evidence type="ECO:0000313" key="4">
    <source>
        <dbReference type="EMBL" id="KAK8870159.1"/>
    </source>
</evidence>
<reference evidence="4 5" key="1">
    <citation type="submission" date="2024-04" db="EMBL/GenBank/DDBJ databases">
        <title>Tritrichomonas musculus Genome.</title>
        <authorList>
            <person name="Alves-Ferreira E."/>
            <person name="Grigg M."/>
            <person name="Lorenzi H."/>
            <person name="Galac M."/>
        </authorList>
    </citation>
    <scope>NUCLEOTIDE SEQUENCE [LARGE SCALE GENOMIC DNA]</scope>
    <source>
        <strain evidence="4 5">EAF2021</strain>
    </source>
</reference>
<gene>
    <name evidence="4" type="ORF">M9Y10_008036</name>
</gene>
<evidence type="ECO:0000256" key="3">
    <source>
        <dbReference type="ARBA" id="ARBA00023134"/>
    </source>
</evidence>
<keyword evidence="2" id="KW-0547">Nucleotide-binding</keyword>
<dbReference type="InterPro" id="IPR005225">
    <property type="entry name" value="Small_GTP-bd"/>
</dbReference>
<comment type="similarity">
    <text evidence="1">Belongs to the small GTPase superfamily. Rab family.</text>
</comment>
<dbReference type="PROSITE" id="PS51420">
    <property type="entry name" value="RHO"/>
    <property type="match status" value="1"/>
</dbReference>
<sequence>MNSSSSNQDKHKNSNLVEYKVIICGDTCVGKTSILFRYLHNSFSDIQFSTVSSQGYVIEIDLKNGKPPIRLSVWDTAGQEQYNSIVKVFFREADAVVLVFDVTNENTFTNLKKWHDIASANCPSNSLYFIAGNKIDLPYEQHISDNTEIANMQKCLGATSYVSCSAKSGEGVPELFELIAKNVSSISKDTNNNVNIEKDEKKSKKCC</sequence>
<evidence type="ECO:0008006" key="6">
    <source>
        <dbReference type="Google" id="ProtNLM"/>
    </source>
</evidence>
<dbReference type="PANTHER" id="PTHR47981">
    <property type="entry name" value="RAB FAMILY"/>
    <property type="match status" value="1"/>
</dbReference>
<name>A0ABR2IXE5_9EUKA</name>
<proteinExistence type="inferred from homology"/>
<keyword evidence="3" id="KW-0342">GTP-binding</keyword>
<evidence type="ECO:0000256" key="2">
    <source>
        <dbReference type="ARBA" id="ARBA00022741"/>
    </source>
</evidence>
<dbReference type="SMART" id="SM00173">
    <property type="entry name" value="RAS"/>
    <property type="match status" value="1"/>
</dbReference>
<dbReference type="SUPFAM" id="SSF52540">
    <property type="entry name" value="P-loop containing nucleoside triphosphate hydrolases"/>
    <property type="match status" value="1"/>
</dbReference>